<dbReference type="CDD" id="cd03789">
    <property type="entry name" value="GT9_LPS_heptosyltransferase"/>
    <property type="match status" value="1"/>
</dbReference>
<keyword evidence="4" id="KW-0997">Cell inner membrane</keyword>
<gene>
    <name evidence="14" type="ORF">B9Z44_10880</name>
</gene>
<dbReference type="PANTHER" id="PTHR30160:SF19">
    <property type="entry name" value="LIPOPOLYSACCHARIDE HEPTOSYLTRANSFERASE 1"/>
    <property type="match status" value="1"/>
</dbReference>
<protein>
    <recommendedName>
        <fullName evidence="11">Lipopolysaccharide heptosyltransferase 1</fullName>
        <ecNumber evidence="10">2.4.99.23</ecNumber>
    </recommendedName>
    <alternativeName>
        <fullName evidence="12">ADP-heptose:lipopolysaccharide heptosyltransferase I</fullName>
    </alternativeName>
</protein>
<evidence type="ECO:0000256" key="9">
    <source>
        <dbReference type="ARBA" id="ARBA00043995"/>
    </source>
</evidence>
<dbReference type="InterPro" id="IPR002201">
    <property type="entry name" value="Glyco_trans_9"/>
</dbReference>
<dbReference type="Gene3D" id="3.40.50.2000">
    <property type="entry name" value="Glycogen Phosphorylase B"/>
    <property type="match status" value="2"/>
</dbReference>
<dbReference type="GO" id="GO:0005829">
    <property type="term" value="C:cytosol"/>
    <property type="evidence" value="ECO:0007669"/>
    <property type="project" value="TreeGrafter"/>
</dbReference>
<evidence type="ECO:0000256" key="4">
    <source>
        <dbReference type="ARBA" id="ARBA00022519"/>
    </source>
</evidence>
<evidence type="ECO:0000256" key="6">
    <source>
        <dbReference type="ARBA" id="ARBA00022679"/>
    </source>
</evidence>
<dbReference type="Pfam" id="PF01075">
    <property type="entry name" value="Glyco_transf_9"/>
    <property type="match status" value="1"/>
</dbReference>
<keyword evidence="7" id="KW-0448">Lipopolysaccharide biosynthesis</keyword>
<evidence type="ECO:0000256" key="13">
    <source>
        <dbReference type="ARBA" id="ARBA00049201"/>
    </source>
</evidence>
<dbReference type="InterPro" id="IPR011908">
    <property type="entry name" value="LipoPS_heptosylTferase-I"/>
</dbReference>
<dbReference type="EMBL" id="NESP01000001">
    <property type="protein sequence ID" value="PUE60837.1"/>
    <property type="molecule type" value="Genomic_DNA"/>
</dbReference>
<organism evidence="14 15">
    <name type="scientific">Limnohabitans curvus</name>
    <dbReference type="NCBI Taxonomy" id="323423"/>
    <lineage>
        <taxon>Bacteria</taxon>
        <taxon>Pseudomonadati</taxon>
        <taxon>Pseudomonadota</taxon>
        <taxon>Betaproteobacteria</taxon>
        <taxon>Burkholderiales</taxon>
        <taxon>Comamonadaceae</taxon>
        <taxon>Limnohabitans</taxon>
    </lineage>
</organism>
<evidence type="ECO:0000256" key="2">
    <source>
        <dbReference type="ARBA" id="ARBA00004713"/>
    </source>
</evidence>
<dbReference type="GO" id="GO:0009244">
    <property type="term" value="P:lipopolysaccharide core region biosynthetic process"/>
    <property type="evidence" value="ECO:0007669"/>
    <property type="project" value="InterPro"/>
</dbReference>
<dbReference type="NCBIfam" id="TIGR02193">
    <property type="entry name" value="heptsyl_trn_I"/>
    <property type="match status" value="1"/>
</dbReference>
<evidence type="ECO:0000256" key="3">
    <source>
        <dbReference type="ARBA" id="ARBA00022475"/>
    </source>
</evidence>
<dbReference type="EC" id="2.4.99.23" evidence="10"/>
<dbReference type="SUPFAM" id="SSF53756">
    <property type="entry name" value="UDP-Glycosyltransferase/glycogen phosphorylase"/>
    <property type="match status" value="1"/>
</dbReference>
<evidence type="ECO:0000256" key="8">
    <source>
        <dbReference type="ARBA" id="ARBA00023136"/>
    </source>
</evidence>
<reference evidence="14 15" key="1">
    <citation type="submission" date="2017-04" db="EMBL/GenBank/DDBJ databases">
        <title>Unexpected and diverse lifestyles within the genus Limnohabitans.</title>
        <authorList>
            <person name="Kasalicky V."/>
            <person name="Mehrshad M."/>
            <person name="Andrei S.-A."/>
            <person name="Salcher M."/>
            <person name="Kratochvilova H."/>
            <person name="Simek K."/>
            <person name="Ghai R."/>
        </authorList>
    </citation>
    <scope>NUCLEOTIDE SEQUENCE [LARGE SCALE GENOMIC DNA]</scope>
    <source>
        <strain evidence="14 15">MWH-C5</strain>
    </source>
</reference>
<comment type="catalytic activity">
    <reaction evidence="13">
        <text>an alpha-Kdo-(2-&gt;4)-alpha-Kdo-(2-&gt;6)-lipid A + ADP-L-glycero-beta-D-manno-heptose = an L-alpha-D-Hep-(1-&gt;5)-[alpha-Kdo-(2-&gt;4)]-alpha-Kdo-(2-&gt;6)-lipid A + ADP + H(+)</text>
        <dbReference type="Rhea" id="RHEA:74067"/>
        <dbReference type="ChEBI" id="CHEBI:15378"/>
        <dbReference type="ChEBI" id="CHEBI:61506"/>
        <dbReference type="ChEBI" id="CHEBI:176431"/>
        <dbReference type="ChEBI" id="CHEBI:193068"/>
        <dbReference type="ChEBI" id="CHEBI:456216"/>
        <dbReference type="EC" id="2.4.99.23"/>
    </reaction>
</comment>
<dbReference type="AlphaFoldDB" id="A0A315G551"/>
<dbReference type="GO" id="GO:0008713">
    <property type="term" value="F:ADP-heptose-lipopolysaccharide heptosyltransferase activity"/>
    <property type="evidence" value="ECO:0007669"/>
    <property type="project" value="TreeGrafter"/>
</dbReference>
<keyword evidence="5" id="KW-0328">Glycosyltransferase</keyword>
<keyword evidence="15" id="KW-1185">Reference proteome</keyword>
<sequence length="328" mass="35995">MKVLIVKLSSLGDVVHAMPAVMDIQAAFPNAQIDWVVERGFAPLAARCAAVHRVIPCDLRRWRKGFFKADTRAQTRAEWHAFKADLQQEAYDVILDLQGLTKSAWVAWLARKAKGGKRYALANRTDGSGYERPTRWVADVAVPITPHIHAVARGRVLCAKALGYDVPAHLNYGLGLAAAQRKPVVALVHGTSRADKEWPLSHWFEIGTRLKQQGFDVALPHGSEAERLRSVAMAEMLPGAVVWPRLSLDQLTTEMAQCTGVIGVDSGLSHIAVALDLPHVQIYNFDTAWRTGPEGLTRQRSVVDCPTPSVDAVWHAWQACLNAEGSAP</sequence>
<evidence type="ECO:0000256" key="5">
    <source>
        <dbReference type="ARBA" id="ARBA00022676"/>
    </source>
</evidence>
<dbReference type="PANTHER" id="PTHR30160">
    <property type="entry name" value="TETRAACYLDISACCHARIDE 4'-KINASE-RELATED"/>
    <property type="match status" value="1"/>
</dbReference>
<name>A0A315G551_9BURK</name>
<dbReference type="InterPro" id="IPR051199">
    <property type="entry name" value="LPS_LOS_Heptosyltrfase"/>
</dbReference>
<evidence type="ECO:0000256" key="11">
    <source>
        <dbReference type="ARBA" id="ARBA00044190"/>
    </source>
</evidence>
<comment type="caution">
    <text evidence="14">The sequence shown here is derived from an EMBL/GenBank/DDBJ whole genome shotgun (WGS) entry which is preliminary data.</text>
</comment>
<evidence type="ECO:0000256" key="7">
    <source>
        <dbReference type="ARBA" id="ARBA00022985"/>
    </source>
</evidence>
<evidence type="ECO:0000256" key="10">
    <source>
        <dbReference type="ARBA" id="ARBA00044041"/>
    </source>
</evidence>
<keyword evidence="8" id="KW-0472">Membrane</keyword>
<proteinExistence type="inferred from homology"/>
<comment type="subcellular location">
    <subcellularLocation>
        <location evidence="1">Cell inner membrane</location>
        <topology evidence="1">Peripheral membrane protein</topology>
        <orientation evidence="1">Cytoplasmic side</orientation>
    </subcellularLocation>
</comment>
<evidence type="ECO:0000256" key="1">
    <source>
        <dbReference type="ARBA" id="ARBA00004515"/>
    </source>
</evidence>
<dbReference type="Proteomes" id="UP000251341">
    <property type="component" value="Unassembled WGS sequence"/>
</dbReference>
<evidence type="ECO:0000313" key="15">
    <source>
        <dbReference type="Proteomes" id="UP000251341"/>
    </source>
</evidence>
<accession>A0A315G551</accession>
<dbReference type="GO" id="GO:0005886">
    <property type="term" value="C:plasma membrane"/>
    <property type="evidence" value="ECO:0007669"/>
    <property type="project" value="UniProtKB-SubCell"/>
</dbReference>
<comment type="pathway">
    <text evidence="2">Bacterial outer membrane biogenesis; LPS core biosynthesis.</text>
</comment>
<keyword evidence="3" id="KW-1003">Cell membrane</keyword>
<comment type="similarity">
    <text evidence="9">Belongs to the glycosyltransferase 9 family.</text>
</comment>
<keyword evidence="6 14" id="KW-0808">Transferase</keyword>
<evidence type="ECO:0000313" key="14">
    <source>
        <dbReference type="EMBL" id="PUE60837.1"/>
    </source>
</evidence>
<evidence type="ECO:0000256" key="12">
    <source>
        <dbReference type="ARBA" id="ARBA00044330"/>
    </source>
</evidence>